<gene>
    <name evidence="4" type="ORF">ACEZDB_15870</name>
</gene>
<evidence type="ECO:0000313" key="4">
    <source>
        <dbReference type="EMBL" id="MFC1432125.1"/>
    </source>
</evidence>
<organism evidence="4 5">
    <name type="scientific">Streptacidiphilus alkalitolerans</name>
    <dbReference type="NCBI Taxonomy" id="3342712"/>
    <lineage>
        <taxon>Bacteria</taxon>
        <taxon>Bacillati</taxon>
        <taxon>Actinomycetota</taxon>
        <taxon>Actinomycetes</taxon>
        <taxon>Kitasatosporales</taxon>
        <taxon>Streptomycetaceae</taxon>
        <taxon>Streptacidiphilus</taxon>
    </lineage>
</organism>
<evidence type="ECO:0000259" key="3">
    <source>
        <dbReference type="Pfam" id="PF13649"/>
    </source>
</evidence>
<name>A0ABV6X1F5_9ACTN</name>
<dbReference type="RefSeq" id="WP_380553575.1">
    <property type="nucleotide sequence ID" value="NZ_JBHEZY010000005.1"/>
</dbReference>
<dbReference type="EMBL" id="JBHEZY010000005">
    <property type="protein sequence ID" value="MFC1432125.1"/>
    <property type="molecule type" value="Genomic_DNA"/>
</dbReference>
<sequence>MAHQPHHHHHSTSETDHAPLAELLDLDAEVLHEHLANLVTWADELTGGTAPRRILDLGCGTGTGTFALLQHFEQAEAVAVDGDPQMLRHLSGKARALGLADRISTVQADLDADWPAVGTVDLVWASASLHHMADPDRTLREVFAALRPGGLLLAIEIDSFPRFLPDDLGFGRPGLEARAHAAMDARRAVDMPHLGSDWGPRLTRNGFTVEAERRFAIDLKPPLPDSAGRYAQASLQRIRGGFDGELAADDLAALDTLLSSESPAGLLHRDDLTVRAARTAWAARRPV</sequence>
<comment type="caution">
    <text evidence="4">The sequence shown here is derived from an EMBL/GenBank/DDBJ whole genome shotgun (WGS) entry which is preliminary data.</text>
</comment>
<dbReference type="Proteomes" id="UP001592530">
    <property type="component" value="Unassembled WGS sequence"/>
</dbReference>
<dbReference type="Gene3D" id="3.40.50.150">
    <property type="entry name" value="Vaccinia Virus protein VP39"/>
    <property type="match status" value="1"/>
</dbReference>
<dbReference type="PANTHER" id="PTHR43861:SF1">
    <property type="entry name" value="TRANS-ACONITATE 2-METHYLTRANSFERASE"/>
    <property type="match status" value="1"/>
</dbReference>
<dbReference type="PANTHER" id="PTHR43861">
    <property type="entry name" value="TRANS-ACONITATE 2-METHYLTRANSFERASE-RELATED"/>
    <property type="match status" value="1"/>
</dbReference>
<proteinExistence type="predicted"/>
<dbReference type="CDD" id="cd02440">
    <property type="entry name" value="AdoMet_MTases"/>
    <property type="match status" value="1"/>
</dbReference>
<keyword evidence="1" id="KW-0489">Methyltransferase</keyword>
<evidence type="ECO:0000256" key="2">
    <source>
        <dbReference type="ARBA" id="ARBA00022679"/>
    </source>
</evidence>
<dbReference type="Pfam" id="PF13649">
    <property type="entry name" value="Methyltransf_25"/>
    <property type="match status" value="1"/>
</dbReference>
<evidence type="ECO:0000256" key="1">
    <source>
        <dbReference type="ARBA" id="ARBA00022603"/>
    </source>
</evidence>
<dbReference type="InterPro" id="IPR029063">
    <property type="entry name" value="SAM-dependent_MTases_sf"/>
</dbReference>
<protein>
    <submittedName>
        <fullName evidence="4">Trans-aconitate 2-methyltransferase</fullName>
    </submittedName>
</protein>
<dbReference type="SUPFAM" id="SSF53335">
    <property type="entry name" value="S-adenosyl-L-methionine-dependent methyltransferases"/>
    <property type="match status" value="1"/>
</dbReference>
<keyword evidence="2" id="KW-0808">Transferase</keyword>
<accession>A0ABV6X1F5</accession>
<feature type="domain" description="Methyltransferase" evidence="3">
    <location>
        <begin position="54"/>
        <end position="150"/>
    </location>
</feature>
<dbReference type="InterPro" id="IPR041698">
    <property type="entry name" value="Methyltransf_25"/>
</dbReference>
<reference evidence="4 5" key="1">
    <citation type="submission" date="2024-09" db="EMBL/GenBank/DDBJ databases">
        <authorList>
            <person name="Lee S.D."/>
        </authorList>
    </citation>
    <scope>NUCLEOTIDE SEQUENCE [LARGE SCALE GENOMIC DNA]</scope>
    <source>
        <strain evidence="4 5">N1-3</strain>
    </source>
</reference>
<evidence type="ECO:0000313" key="5">
    <source>
        <dbReference type="Proteomes" id="UP001592530"/>
    </source>
</evidence>